<sequence length="9" mass="1060">MKRISGRGR</sequence>
<name>A0A0A9U115_ARUDO</name>
<accession>A0A0A9U115</accession>
<dbReference type="EMBL" id="GBRH01280194">
    <property type="protein sequence ID" value="JAD17701.1"/>
    <property type="molecule type" value="Transcribed_RNA"/>
</dbReference>
<reference evidence="1" key="1">
    <citation type="submission" date="2014-09" db="EMBL/GenBank/DDBJ databases">
        <authorList>
            <person name="Magalhaes I.L.F."/>
            <person name="Oliveira U."/>
            <person name="Santos F.R."/>
            <person name="Vidigal T.H.D.A."/>
            <person name="Brescovit A.D."/>
            <person name="Santos A.J."/>
        </authorList>
    </citation>
    <scope>NUCLEOTIDE SEQUENCE</scope>
    <source>
        <tissue evidence="1">Shoot tissue taken approximately 20 cm above the soil surface</tissue>
    </source>
</reference>
<reference evidence="1" key="2">
    <citation type="journal article" date="2015" name="Data Brief">
        <title>Shoot transcriptome of the giant reed, Arundo donax.</title>
        <authorList>
            <person name="Barrero R.A."/>
            <person name="Guerrero F.D."/>
            <person name="Moolhuijzen P."/>
            <person name="Goolsby J.A."/>
            <person name="Tidwell J."/>
            <person name="Bellgard S.E."/>
            <person name="Bellgard M.I."/>
        </authorList>
    </citation>
    <scope>NUCLEOTIDE SEQUENCE</scope>
    <source>
        <tissue evidence="1">Shoot tissue taken approximately 20 cm above the soil surface</tissue>
    </source>
</reference>
<evidence type="ECO:0000313" key="1">
    <source>
        <dbReference type="EMBL" id="JAD17701.1"/>
    </source>
</evidence>
<protein>
    <submittedName>
        <fullName evidence="1">Uncharacterized protein</fullName>
    </submittedName>
</protein>
<proteinExistence type="predicted"/>
<organism evidence="1">
    <name type="scientific">Arundo donax</name>
    <name type="common">Giant reed</name>
    <name type="synonym">Donax arundinaceus</name>
    <dbReference type="NCBI Taxonomy" id="35708"/>
    <lineage>
        <taxon>Eukaryota</taxon>
        <taxon>Viridiplantae</taxon>
        <taxon>Streptophyta</taxon>
        <taxon>Embryophyta</taxon>
        <taxon>Tracheophyta</taxon>
        <taxon>Spermatophyta</taxon>
        <taxon>Magnoliopsida</taxon>
        <taxon>Liliopsida</taxon>
        <taxon>Poales</taxon>
        <taxon>Poaceae</taxon>
        <taxon>PACMAD clade</taxon>
        <taxon>Arundinoideae</taxon>
        <taxon>Arundineae</taxon>
        <taxon>Arundo</taxon>
    </lineage>
</organism>